<dbReference type="InterPro" id="IPR036388">
    <property type="entry name" value="WH-like_DNA-bd_sf"/>
</dbReference>
<evidence type="ECO:0000256" key="1">
    <source>
        <dbReference type="ARBA" id="ARBA00023015"/>
    </source>
</evidence>
<name>A0ABW0V9K2_9ACTN</name>
<evidence type="ECO:0000256" key="4">
    <source>
        <dbReference type="SAM" id="MobiDB-lite"/>
    </source>
</evidence>
<evidence type="ECO:0000313" key="7">
    <source>
        <dbReference type="Proteomes" id="UP001596066"/>
    </source>
</evidence>
<dbReference type="Proteomes" id="UP001596066">
    <property type="component" value="Unassembled WGS sequence"/>
</dbReference>
<protein>
    <submittedName>
        <fullName evidence="6">GntR family transcriptional regulator</fullName>
    </submittedName>
</protein>
<organism evidence="6 7">
    <name type="scientific">Kitasatospora cinereorecta</name>
    <dbReference type="NCBI Taxonomy" id="285560"/>
    <lineage>
        <taxon>Bacteria</taxon>
        <taxon>Bacillati</taxon>
        <taxon>Actinomycetota</taxon>
        <taxon>Actinomycetes</taxon>
        <taxon>Kitasatosporales</taxon>
        <taxon>Streptomycetaceae</taxon>
        <taxon>Kitasatospora</taxon>
    </lineage>
</organism>
<evidence type="ECO:0000256" key="2">
    <source>
        <dbReference type="ARBA" id="ARBA00023125"/>
    </source>
</evidence>
<evidence type="ECO:0000256" key="3">
    <source>
        <dbReference type="ARBA" id="ARBA00023163"/>
    </source>
</evidence>
<evidence type="ECO:0000313" key="6">
    <source>
        <dbReference type="EMBL" id="MFC5640741.1"/>
    </source>
</evidence>
<feature type="domain" description="HTH gntR-type" evidence="5">
    <location>
        <begin position="1"/>
        <end position="52"/>
    </location>
</feature>
<dbReference type="InterPro" id="IPR036390">
    <property type="entry name" value="WH_DNA-bd_sf"/>
</dbReference>
<dbReference type="Gene3D" id="1.10.10.10">
    <property type="entry name" value="Winged helix-like DNA-binding domain superfamily/Winged helix DNA-binding domain"/>
    <property type="match status" value="1"/>
</dbReference>
<evidence type="ECO:0000259" key="5">
    <source>
        <dbReference type="PROSITE" id="PS50949"/>
    </source>
</evidence>
<proteinExistence type="predicted"/>
<keyword evidence="7" id="KW-1185">Reference proteome</keyword>
<dbReference type="RefSeq" id="WP_380230638.1">
    <property type="nucleotide sequence ID" value="NZ_BAAAUA010000006.1"/>
</dbReference>
<dbReference type="EMBL" id="JBHSOC010000006">
    <property type="protein sequence ID" value="MFC5640741.1"/>
    <property type="molecule type" value="Genomic_DNA"/>
</dbReference>
<feature type="region of interest" description="Disordered" evidence="4">
    <location>
        <begin position="65"/>
        <end position="84"/>
    </location>
</feature>
<keyword evidence="1" id="KW-0805">Transcription regulation</keyword>
<dbReference type="PRINTS" id="PR00035">
    <property type="entry name" value="HTHGNTR"/>
</dbReference>
<gene>
    <name evidence="6" type="ORF">ACFPZF_05145</name>
</gene>
<accession>A0ABW0V9K2</accession>
<sequence length="84" mass="8951">MAAGAKIPTETESAETYGVSRPTVCLSVAALRAEGLLDVTQGRGTGWRIRTAAGRRRPFPQACVACSSSPGRRHDRHRFVGRAG</sequence>
<dbReference type="PROSITE" id="PS50949">
    <property type="entry name" value="HTH_GNTR"/>
    <property type="match status" value="1"/>
</dbReference>
<keyword evidence="3" id="KW-0804">Transcription</keyword>
<reference evidence="7" key="1">
    <citation type="journal article" date="2019" name="Int. J. Syst. Evol. Microbiol.">
        <title>The Global Catalogue of Microorganisms (GCM) 10K type strain sequencing project: providing services to taxonomists for standard genome sequencing and annotation.</title>
        <authorList>
            <consortium name="The Broad Institute Genomics Platform"/>
            <consortium name="The Broad Institute Genome Sequencing Center for Infectious Disease"/>
            <person name="Wu L."/>
            <person name="Ma J."/>
        </authorList>
    </citation>
    <scope>NUCLEOTIDE SEQUENCE [LARGE SCALE GENOMIC DNA]</scope>
    <source>
        <strain evidence="7">CGMCC 4.1622</strain>
    </source>
</reference>
<keyword evidence="2" id="KW-0238">DNA-binding</keyword>
<dbReference type="InterPro" id="IPR000524">
    <property type="entry name" value="Tscrpt_reg_HTH_GntR"/>
</dbReference>
<comment type="caution">
    <text evidence="6">The sequence shown here is derived from an EMBL/GenBank/DDBJ whole genome shotgun (WGS) entry which is preliminary data.</text>
</comment>
<feature type="compositionally biased region" description="Basic residues" evidence="4">
    <location>
        <begin position="71"/>
        <end position="84"/>
    </location>
</feature>
<dbReference type="Pfam" id="PF00392">
    <property type="entry name" value="GntR"/>
    <property type="match status" value="1"/>
</dbReference>
<dbReference type="SUPFAM" id="SSF46785">
    <property type="entry name" value="Winged helix' DNA-binding domain"/>
    <property type="match status" value="1"/>
</dbReference>